<protein>
    <submittedName>
        <fullName evidence="4">Two-component regulator propeller domain-containing protein</fullName>
    </submittedName>
</protein>
<dbReference type="SUPFAM" id="SSF50998">
    <property type="entry name" value="Quinoprotein alcohol dehydrogenase-like"/>
    <property type="match status" value="1"/>
</dbReference>
<reference evidence="5" key="1">
    <citation type="journal article" date="2019" name="Int. J. Syst. Evol. Microbiol.">
        <title>The Global Catalogue of Microorganisms (GCM) 10K type strain sequencing project: providing services to taxonomists for standard genome sequencing and annotation.</title>
        <authorList>
            <consortium name="The Broad Institute Genomics Platform"/>
            <consortium name="The Broad Institute Genome Sequencing Center for Infectious Disease"/>
            <person name="Wu L."/>
            <person name="Ma J."/>
        </authorList>
    </citation>
    <scope>NUCLEOTIDE SEQUENCE [LARGE SCALE GENOMIC DNA]</scope>
    <source>
        <strain evidence="5">JCM 16082</strain>
    </source>
</reference>
<dbReference type="SUPFAM" id="SSF63829">
    <property type="entry name" value="Calcium-dependent phosphotriesterase"/>
    <property type="match status" value="1"/>
</dbReference>
<organism evidence="4 5">
    <name type="scientific">Gangjinia marincola</name>
    <dbReference type="NCBI Taxonomy" id="578463"/>
    <lineage>
        <taxon>Bacteria</taxon>
        <taxon>Pseudomonadati</taxon>
        <taxon>Bacteroidota</taxon>
        <taxon>Flavobacteriia</taxon>
        <taxon>Flavobacteriales</taxon>
        <taxon>Flavobacteriaceae</taxon>
        <taxon>Gangjinia</taxon>
    </lineage>
</organism>
<evidence type="ECO:0000313" key="4">
    <source>
        <dbReference type="EMBL" id="GAA0872676.1"/>
    </source>
</evidence>
<evidence type="ECO:0000313" key="5">
    <source>
        <dbReference type="Proteomes" id="UP001500507"/>
    </source>
</evidence>
<keyword evidence="1" id="KW-0732">Signal</keyword>
<evidence type="ECO:0000259" key="2">
    <source>
        <dbReference type="Pfam" id="PF18962"/>
    </source>
</evidence>
<dbReference type="InterPro" id="IPR048954">
    <property type="entry name" value="PorZ_N"/>
</dbReference>
<dbReference type="InterPro" id="IPR011047">
    <property type="entry name" value="Quinoprotein_ADH-like_sf"/>
</dbReference>
<gene>
    <name evidence="4" type="ORF">GCM10009117_18230</name>
</gene>
<evidence type="ECO:0000256" key="1">
    <source>
        <dbReference type="ARBA" id="ARBA00022729"/>
    </source>
</evidence>
<evidence type="ECO:0000259" key="3">
    <source>
        <dbReference type="Pfam" id="PF21544"/>
    </source>
</evidence>
<feature type="domain" description="PorZ N-terminal beta-propeller" evidence="3">
    <location>
        <begin position="30"/>
        <end position="191"/>
    </location>
</feature>
<dbReference type="NCBIfam" id="TIGR04183">
    <property type="entry name" value="Por_Secre_tail"/>
    <property type="match status" value="1"/>
</dbReference>
<dbReference type="InterPro" id="IPR011110">
    <property type="entry name" value="Reg_prop"/>
</dbReference>
<name>A0ABP3XXF1_9FLAO</name>
<dbReference type="Pfam" id="PF07494">
    <property type="entry name" value="Reg_prop"/>
    <property type="match status" value="1"/>
</dbReference>
<dbReference type="Proteomes" id="UP001500507">
    <property type="component" value="Unassembled WGS sequence"/>
</dbReference>
<sequence length="745" mass="82729">MYSQEVSIDRWQDLFSYYQIKDVTKGNGKIYAAAENAYFSYDIDSQEIKQFSAIDGLSGEDITTIYYSENYELLMLGYRNGLIEVVLDESGEIITDVGIVDKIGISPAEKKINSFFEKDNLIYIASEFGISEFNLEFLEFGDTYFIGENASNVRVQDVAIINDKIYAATIGDGIREADFSSGGLTDFENWSVANGGSWSNLEVFGEDLYASRTNRSVYRLESNNFQLIQFYDEQIRDFSTSENTLLVTTENIVFAYDSDFNLVTFFESNDEIQLELAASEIIGDQVFIGHDDLGIFQSNFSLSNEYESLNPNTPLLNNIFTIDTAPSQLWVGYGEYSASYNPFPLNNRGVSFFDGDEWINYSFNEILETPEIAEIAINPFNSNDVYLASFHKGVLNIVDGVPTVRYDSTNSPLTDQDPDGENDTRVNEIEFDSQGNLWILDNRSDDPLKILSPTGNFSEVNISSVVDDIAGVTGYSGLVIDRSNNVYFGTSEFGIVGYQPGSGNIAQFEIQSQDDSFLLNQVRAMALDQSGILWVGTRSGLRRVSSPASIFTESQPQSRPIIIEQDGVAQELLFEQTITDIEVDGANNKWISTVSSGVFYFSPNGQETIYHFTKENSPLPSNNVQEVAIDEVTGTVYIGTDKGLLAFKGDVTGPRENLENVFAYPNPVRPGFQGVVTIDGLTSAANVKITDVEGNLVFEQTTQGGSIQWDTTAFGKYKVASGVYLVLITAEDQTETTVSKIMIIR</sequence>
<feature type="domain" description="Secretion system C-terminal sorting" evidence="2">
    <location>
        <begin position="664"/>
        <end position="743"/>
    </location>
</feature>
<proteinExistence type="predicted"/>
<dbReference type="Pfam" id="PF18962">
    <property type="entry name" value="Por_Secre_tail"/>
    <property type="match status" value="1"/>
</dbReference>
<keyword evidence="5" id="KW-1185">Reference proteome</keyword>
<dbReference type="EMBL" id="BAAAFG010000015">
    <property type="protein sequence ID" value="GAA0872676.1"/>
    <property type="molecule type" value="Genomic_DNA"/>
</dbReference>
<dbReference type="Pfam" id="PF21544">
    <property type="entry name" value="PorZ_N_b_propeller"/>
    <property type="match status" value="1"/>
</dbReference>
<accession>A0ABP3XXF1</accession>
<comment type="caution">
    <text evidence="4">The sequence shown here is derived from an EMBL/GenBank/DDBJ whole genome shotgun (WGS) entry which is preliminary data.</text>
</comment>
<dbReference type="InterPro" id="IPR015943">
    <property type="entry name" value="WD40/YVTN_repeat-like_dom_sf"/>
</dbReference>
<dbReference type="Gene3D" id="2.130.10.10">
    <property type="entry name" value="YVTN repeat-like/Quinoprotein amine dehydrogenase"/>
    <property type="match status" value="2"/>
</dbReference>
<dbReference type="InterPro" id="IPR026444">
    <property type="entry name" value="Secre_tail"/>
</dbReference>